<reference evidence="1 2" key="1">
    <citation type="submission" date="2015-03" db="EMBL/GenBank/DDBJ databases">
        <title>Genome sequence of Pseudoalteromonas aurantia.</title>
        <authorList>
            <person name="Xie B.-B."/>
            <person name="Rong J.-C."/>
            <person name="Qin Q.-L."/>
            <person name="Zhang Y.-Z."/>
        </authorList>
    </citation>
    <scope>NUCLEOTIDE SEQUENCE [LARGE SCALE GENOMIC DNA]</scope>
    <source>
        <strain evidence="1 2">208</strain>
    </source>
</reference>
<proteinExistence type="predicted"/>
<keyword evidence="2" id="KW-1185">Reference proteome</keyword>
<evidence type="ECO:0000313" key="1">
    <source>
        <dbReference type="EMBL" id="MBE0369064.1"/>
    </source>
</evidence>
<protein>
    <recommendedName>
        <fullName evidence="3">HNH endonuclease</fullName>
    </recommendedName>
</protein>
<dbReference type="Proteomes" id="UP000615755">
    <property type="component" value="Unassembled WGS sequence"/>
</dbReference>
<evidence type="ECO:0000313" key="2">
    <source>
        <dbReference type="Proteomes" id="UP000615755"/>
    </source>
</evidence>
<name>A0ABR9EF85_9GAMM</name>
<accession>A0ABR9EF85</accession>
<gene>
    <name evidence="1" type="ORF">PAUR_a2836</name>
</gene>
<sequence length="265" mass="30319">MGICQLTGKEGKYVKSHIIPKSLTRPKKSGNKFLQPDVKAPQKRFIKRADSWYDKSIVIREGEDFLSDIDSHAIDELRAQGLLWSSDKVRMQATHSKNELTVVSFSEPRKIRKYFLSLLWRAAVSTLPELEDIILNRNQKEQLRQIIIGESEDDLSLFPTTLIQLTTEGPAHNFAPIKLKVHDREVYRFYMNGLIAHIYLHNTNMPVLMNPVPYDHPIFVGSERTLVSQVKTEHSFQLNNLKRGISELRGANCEGSVQALVNKVI</sequence>
<dbReference type="EMBL" id="AQGV01000012">
    <property type="protein sequence ID" value="MBE0369064.1"/>
    <property type="molecule type" value="Genomic_DNA"/>
</dbReference>
<organism evidence="1 2">
    <name type="scientific">Pseudoalteromonas aurantia 208</name>
    <dbReference type="NCBI Taxonomy" id="1314867"/>
    <lineage>
        <taxon>Bacteria</taxon>
        <taxon>Pseudomonadati</taxon>
        <taxon>Pseudomonadota</taxon>
        <taxon>Gammaproteobacteria</taxon>
        <taxon>Alteromonadales</taxon>
        <taxon>Pseudoalteromonadaceae</taxon>
        <taxon>Pseudoalteromonas</taxon>
    </lineage>
</organism>
<comment type="caution">
    <text evidence="1">The sequence shown here is derived from an EMBL/GenBank/DDBJ whole genome shotgun (WGS) entry which is preliminary data.</text>
</comment>
<evidence type="ECO:0008006" key="3">
    <source>
        <dbReference type="Google" id="ProtNLM"/>
    </source>
</evidence>